<dbReference type="NCBIfam" id="TIGR01540">
    <property type="entry name" value="portal_PBSX"/>
    <property type="match status" value="1"/>
</dbReference>
<dbReference type="Pfam" id="PF03237">
    <property type="entry name" value="Terminase_6N"/>
    <property type="match status" value="1"/>
</dbReference>
<dbReference type="Pfam" id="PF06056">
    <property type="entry name" value="Terminase_5"/>
    <property type="match status" value="1"/>
</dbReference>
<evidence type="ECO:0000313" key="6">
    <source>
        <dbReference type="Proteomes" id="UP000234166"/>
    </source>
</evidence>
<evidence type="ECO:0000313" key="4">
    <source>
        <dbReference type="EMBL" id="SON75650.1"/>
    </source>
</evidence>
<evidence type="ECO:0000313" key="5">
    <source>
        <dbReference type="EMBL" id="SON76697.1"/>
    </source>
</evidence>
<protein>
    <recommendedName>
        <fullName evidence="3">Terminase ATPase subunit N-terminal domain-containing protein</fullName>
    </recommendedName>
</protein>
<comment type="similarity">
    <text evidence="1">Belongs to the phage portal family. PBSX subfamily.</text>
</comment>
<dbReference type="EMBL" id="OCYT01000004">
    <property type="protein sequence ID" value="SON75650.1"/>
    <property type="molecule type" value="Genomic_DNA"/>
</dbReference>
<keyword evidence="7" id="KW-1185">Reference proteome</keyword>
<reference evidence="6 7" key="1">
    <citation type="submission" date="2017-10" db="EMBL/GenBank/DDBJ databases">
        <authorList>
            <person name="Regsiter A."/>
            <person name="William W."/>
        </authorList>
    </citation>
    <scope>NUCLEOTIDE SEQUENCE [LARGE SCALE GENOMIC DNA]</scope>
    <source>
        <strain evidence="4 7">CFBP6984</strain>
        <strain evidence="5 6">CFBP7430</strain>
    </source>
</reference>
<feature type="region of interest" description="Disordered" evidence="2">
    <location>
        <begin position="401"/>
        <end position="436"/>
    </location>
</feature>
<feature type="domain" description="Terminase ATPase subunit N-terminal" evidence="3">
    <location>
        <begin position="2"/>
        <end position="59"/>
    </location>
</feature>
<proteinExistence type="inferred from homology"/>
<comment type="caution">
    <text evidence="5">The sequence shown here is derived from an EMBL/GenBank/DDBJ whole genome shotgun (WGS) entry which is preliminary data.</text>
</comment>
<dbReference type="EMBL" id="OCYS01000003">
    <property type="protein sequence ID" value="SON76697.1"/>
    <property type="molecule type" value="Genomic_DNA"/>
</dbReference>
<dbReference type="InterPro" id="IPR027417">
    <property type="entry name" value="P-loop_NTPase"/>
</dbReference>
<feature type="compositionally biased region" description="Low complexity" evidence="2">
    <location>
        <begin position="418"/>
        <end position="436"/>
    </location>
</feature>
<accession>A0AB38DUK6</accession>
<evidence type="ECO:0000256" key="2">
    <source>
        <dbReference type="SAM" id="MobiDB-lite"/>
    </source>
</evidence>
<evidence type="ECO:0000259" key="3">
    <source>
        <dbReference type="Pfam" id="PF06056"/>
    </source>
</evidence>
<feature type="compositionally biased region" description="Basic and acidic residues" evidence="2">
    <location>
        <begin position="517"/>
        <end position="532"/>
    </location>
</feature>
<sequence>MDTRRQAKFLYWMGWRVTEIAQAIGENEKTVHSWKSRDEWDRADNVERIGGALEARLVVLIMKPEKSGGDFKEIDLLHRQLERQARIQRYQGGGNEADLNPAVANRNAAPKKKPKRNDFTEEQIEQLTTAFVDGCFDYQRDWYRAGNERTRIILKSRQIGATYYFAREALIDALTTGRNQIFLSASKAQAHLFRGYMQQFVRETIDETLSGGDTIVFPNGAELFFLGTNARTAQGYHGNFYFDEFFWTYGFNELNKVASGMAMHKKWRKTYFSTPSSMAHEAYTFWTGERRNKGKPAAQRIQIDVSHDALAGGRRCQDRAWRQIVNILDAHRRGCDLFDIDELREEYSPDAFANLLMCDFVDDGASIFPAGDAATVHGRQLGRVGPGLQTVCGAPLRRSRGVDRLRPGRDRRHRRPGRAGATAAARRQVPAARAHPVPGHGLCQAGGRDRAHHAPVLGDLHRHRHHGHGQRRGAAGEAVLPESGHLQLLARGQDPPGAQGVRRNPQRPAGVRRRLDRRGAVVDGHPQDDDGQRPAIHLHRWPLRRDRPRGPCVGTVPRAAERTAGRAHRAQFRLHGDLLMLTDQLPATAPAASTRAEAFTFGDPTPVLDGRGVLDYLECWQNGRWYEPPVALDGLSKTTRSNPFLQSGLIFKRNMLARTFKPHRLLTREAFEQLSLDWITLGNGYLERRRNRMGGALSLTAPLSKYMRRGITEGEYFQVRTWHDEHVFEPGSVFQLREADVDQELYGLPEWMSAMQSALLNESATLFRRKYYNNGSHAGFILYLTDPQQSQEDVDALRNAMKGAKGPGNFRNLFLYSPGGNKDGLKLIPVSEVAAKDEFSGIKGITRDDMLAALRIPPQLMGIVPQNAGGFGSIREAAAVWAANELEPLQARMLKINDWVGDEVIAFTPYAPPAAA</sequence>
<evidence type="ECO:0000313" key="7">
    <source>
        <dbReference type="Proteomes" id="UP000234181"/>
    </source>
</evidence>
<dbReference type="Pfam" id="PF04860">
    <property type="entry name" value="Phage_portal"/>
    <property type="match status" value="1"/>
</dbReference>
<dbReference type="InterPro" id="IPR006430">
    <property type="entry name" value="Phage_portal_PBSX"/>
</dbReference>
<gene>
    <name evidence="4" type="ORF">XAP6984_1010006</name>
    <name evidence="5" type="ORF">XAP7430_1000007</name>
</gene>
<dbReference type="Gene3D" id="3.40.50.300">
    <property type="entry name" value="P-loop containing nucleotide triphosphate hydrolases"/>
    <property type="match status" value="1"/>
</dbReference>
<name>A0AB38DUK6_XANCH</name>
<organism evidence="5 6">
    <name type="scientific">Xanthomonas campestris pv. phaseoli</name>
    <dbReference type="NCBI Taxonomy" id="317013"/>
    <lineage>
        <taxon>Bacteria</taxon>
        <taxon>Pseudomonadati</taxon>
        <taxon>Pseudomonadota</taxon>
        <taxon>Gammaproteobacteria</taxon>
        <taxon>Lysobacterales</taxon>
        <taxon>Lysobacteraceae</taxon>
        <taxon>Xanthomonas</taxon>
    </lineage>
</organism>
<evidence type="ECO:0000256" key="1">
    <source>
        <dbReference type="ARBA" id="ARBA00006799"/>
    </source>
</evidence>
<dbReference type="Proteomes" id="UP000234181">
    <property type="component" value="Unassembled WGS sequence"/>
</dbReference>
<dbReference type="InterPro" id="IPR010332">
    <property type="entry name" value="ATPase_terminase-su_N"/>
</dbReference>
<feature type="region of interest" description="Disordered" evidence="2">
    <location>
        <begin position="489"/>
        <end position="534"/>
    </location>
</feature>
<dbReference type="InterPro" id="IPR006944">
    <property type="entry name" value="Phage/GTA_portal"/>
</dbReference>
<feature type="region of interest" description="Disordered" evidence="2">
    <location>
        <begin position="93"/>
        <end position="118"/>
    </location>
</feature>
<dbReference type="Proteomes" id="UP000234166">
    <property type="component" value="Unassembled WGS sequence"/>
</dbReference>
<dbReference type="AlphaFoldDB" id="A0AB38DUK6"/>